<accession>A0A9P1CZD4</accession>
<dbReference type="AlphaFoldDB" id="A0A9P1CZD4"/>
<comment type="caution">
    <text evidence="1">The sequence shown here is derived from an EMBL/GenBank/DDBJ whole genome shotgun (WGS) entry which is preliminary data.</text>
</comment>
<dbReference type="EMBL" id="CAMXCT010002876">
    <property type="protein sequence ID" value="CAI4001024.1"/>
    <property type="molecule type" value="Genomic_DNA"/>
</dbReference>
<organism evidence="1">
    <name type="scientific">Cladocopium goreaui</name>
    <dbReference type="NCBI Taxonomy" id="2562237"/>
    <lineage>
        <taxon>Eukaryota</taxon>
        <taxon>Sar</taxon>
        <taxon>Alveolata</taxon>
        <taxon>Dinophyceae</taxon>
        <taxon>Suessiales</taxon>
        <taxon>Symbiodiniaceae</taxon>
        <taxon>Cladocopium</taxon>
    </lineage>
</organism>
<proteinExistence type="predicted"/>
<evidence type="ECO:0000313" key="3">
    <source>
        <dbReference type="Proteomes" id="UP001152797"/>
    </source>
</evidence>
<name>A0A9P1CZD4_9DINO</name>
<protein>
    <submittedName>
        <fullName evidence="1">Uncharacterized protein</fullName>
    </submittedName>
</protein>
<keyword evidence="3" id="KW-1185">Reference proteome</keyword>
<dbReference type="Proteomes" id="UP001152797">
    <property type="component" value="Unassembled WGS sequence"/>
</dbReference>
<sequence length="126" mass="14895">MRRKSKNMGSKGRWASASHWLQHRRAVVRKAVSEKGDEGSSRKIMISKMASRLWGPKHEKEMEFNKKKENKRRIQAFRQGMIFKGKKRLAQQAAAEEESEKKKRKLYFKNVRDRDLIQKGTLMTSF</sequence>
<gene>
    <name evidence="1" type="ORF">C1SCF055_LOCUS27101</name>
</gene>
<dbReference type="EMBL" id="CAMXCT020002876">
    <property type="protein sequence ID" value="CAL1154399.1"/>
    <property type="molecule type" value="Genomic_DNA"/>
</dbReference>
<evidence type="ECO:0000313" key="2">
    <source>
        <dbReference type="EMBL" id="CAL4788336.1"/>
    </source>
</evidence>
<evidence type="ECO:0000313" key="1">
    <source>
        <dbReference type="EMBL" id="CAI4001024.1"/>
    </source>
</evidence>
<reference evidence="1" key="1">
    <citation type="submission" date="2022-10" db="EMBL/GenBank/DDBJ databases">
        <authorList>
            <person name="Chen Y."/>
            <person name="Dougan E. K."/>
            <person name="Chan C."/>
            <person name="Rhodes N."/>
            <person name="Thang M."/>
        </authorList>
    </citation>
    <scope>NUCLEOTIDE SEQUENCE</scope>
</reference>
<dbReference type="EMBL" id="CAMXCT030002876">
    <property type="protein sequence ID" value="CAL4788336.1"/>
    <property type="molecule type" value="Genomic_DNA"/>
</dbReference>
<reference evidence="2 3" key="2">
    <citation type="submission" date="2024-05" db="EMBL/GenBank/DDBJ databases">
        <authorList>
            <person name="Chen Y."/>
            <person name="Shah S."/>
            <person name="Dougan E. K."/>
            <person name="Thang M."/>
            <person name="Chan C."/>
        </authorList>
    </citation>
    <scope>NUCLEOTIDE SEQUENCE [LARGE SCALE GENOMIC DNA]</scope>
</reference>